<dbReference type="GO" id="GO:0098552">
    <property type="term" value="C:side of membrane"/>
    <property type="evidence" value="ECO:0007669"/>
    <property type="project" value="UniProtKB-KW"/>
</dbReference>
<dbReference type="Proteomes" id="UP000489600">
    <property type="component" value="Unassembled WGS sequence"/>
</dbReference>
<dbReference type="FunFam" id="2.60.40.420:FF:000010">
    <property type="entry name" value="Early nodulin-like protein 1"/>
    <property type="match status" value="1"/>
</dbReference>
<evidence type="ECO:0000256" key="8">
    <source>
        <dbReference type="ARBA" id="ARBA00023288"/>
    </source>
</evidence>
<keyword evidence="6" id="KW-1015">Disulfide bond</keyword>
<name>A0A565C5A3_9BRAS</name>
<evidence type="ECO:0000256" key="1">
    <source>
        <dbReference type="ARBA" id="ARBA00004609"/>
    </source>
</evidence>
<dbReference type="OrthoDB" id="1087503at2759"/>
<evidence type="ECO:0000256" key="5">
    <source>
        <dbReference type="ARBA" id="ARBA00023136"/>
    </source>
</evidence>
<gene>
    <name evidence="13" type="ORF">ANE_LOCUS19285</name>
</gene>
<dbReference type="InterPro" id="IPR041846">
    <property type="entry name" value="ENL_dom"/>
</dbReference>
<evidence type="ECO:0000259" key="12">
    <source>
        <dbReference type="PROSITE" id="PS51485"/>
    </source>
</evidence>
<dbReference type="InterPro" id="IPR003245">
    <property type="entry name" value="Phytocyanin_dom"/>
</dbReference>
<evidence type="ECO:0000256" key="9">
    <source>
        <dbReference type="ARBA" id="ARBA00035011"/>
    </source>
</evidence>
<evidence type="ECO:0000313" key="13">
    <source>
        <dbReference type="EMBL" id="VVB08841.1"/>
    </source>
</evidence>
<dbReference type="InterPro" id="IPR008972">
    <property type="entry name" value="Cupredoxin"/>
</dbReference>
<comment type="subcellular location">
    <subcellularLocation>
        <location evidence="1">Cell membrane</location>
        <topology evidence="1">Lipid-anchor</topology>
        <topology evidence="1">GPI-anchor</topology>
    </subcellularLocation>
</comment>
<dbReference type="EMBL" id="CABITT030000006">
    <property type="protein sequence ID" value="VVB08841.1"/>
    <property type="molecule type" value="Genomic_DNA"/>
</dbReference>
<dbReference type="Gene3D" id="2.60.40.420">
    <property type="entry name" value="Cupredoxins - blue copper proteins"/>
    <property type="match status" value="1"/>
</dbReference>
<dbReference type="Pfam" id="PF02298">
    <property type="entry name" value="Cu_bind_like"/>
    <property type="match status" value="1"/>
</dbReference>
<dbReference type="AlphaFoldDB" id="A0A565C5A3"/>
<dbReference type="GO" id="GO:0005886">
    <property type="term" value="C:plasma membrane"/>
    <property type="evidence" value="ECO:0007669"/>
    <property type="project" value="UniProtKB-SubCell"/>
</dbReference>
<evidence type="ECO:0000256" key="11">
    <source>
        <dbReference type="SAM" id="SignalP"/>
    </source>
</evidence>
<accession>A0A565C5A3</accession>
<keyword evidence="14" id="KW-1185">Reference proteome</keyword>
<sequence length="192" mass="20625">MASLISILPIIFVLFTTLNHISEARIIVVGGSLDAWKVPEPSNNTLNHWAESVRFQVGDILLFYYDNKNDSVLQVTKENYESCNITKPLKEYKDGNIKVKLDVSGPHYFVSGASTGNCGKGEKLIVVVESPNHPPMPKTGPGAVPPTPSAKPPTSLAAPAPAPAKNTAIGLVAGKGIYWASIMVAVFRLTWA</sequence>
<feature type="chain" id="PRO_5022027681" description="Phytocyanin domain-containing protein" evidence="11">
    <location>
        <begin position="25"/>
        <end position="192"/>
    </location>
</feature>
<keyword evidence="8" id="KW-0449">Lipoprotein</keyword>
<proteinExistence type="inferred from homology"/>
<evidence type="ECO:0000256" key="10">
    <source>
        <dbReference type="SAM" id="MobiDB-lite"/>
    </source>
</evidence>
<evidence type="ECO:0000256" key="2">
    <source>
        <dbReference type="ARBA" id="ARBA00022475"/>
    </source>
</evidence>
<dbReference type="PANTHER" id="PTHR33021">
    <property type="entry name" value="BLUE COPPER PROTEIN"/>
    <property type="match status" value="1"/>
</dbReference>
<keyword evidence="3" id="KW-0336">GPI-anchor</keyword>
<keyword evidence="7" id="KW-0325">Glycoprotein</keyword>
<reference evidence="13" key="1">
    <citation type="submission" date="2019-07" db="EMBL/GenBank/DDBJ databases">
        <authorList>
            <person name="Dittberner H."/>
        </authorList>
    </citation>
    <scope>NUCLEOTIDE SEQUENCE [LARGE SCALE GENOMIC DNA]</scope>
</reference>
<dbReference type="PANTHER" id="PTHR33021:SF531">
    <property type="entry name" value="EARLY NODULIN-LIKE PROTEIN 11"/>
    <property type="match status" value="1"/>
</dbReference>
<feature type="compositionally biased region" description="Pro residues" evidence="10">
    <location>
        <begin position="132"/>
        <end position="151"/>
    </location>
</feature>
<dbReference type="GO" id="GO:0009055">
    <property type="term" value="F:electron transfer activity"/>
    <property type="evidence" value="ECO:0007669"/>
    <property type="project" value="InterPro"/>
</dbReference>
<keyword evidence="4 11" id="KW-0732">Signal</keyword>
<evidence type="ECO:0000256" key="7">
    <source>
        <dbReference type="ARBA" id="ARBA00023180"/>
    </source>
</evidence>
<comment type="similarity">
    <text evidence="9">Belongs to the early nodulin-like (ENODL) family.</text>
</comment>
<organism evidence="13 14">
    <name type="scientific">Arabis nemorensis</name>
    <dbReference type="NCBI Taxonomy" id="586526"/>
    <lineage>
        <taxon>Eukaryota</taxon>
        <taxon>Viridiplantae</taxon>
        <taxon>Streptophyta</taxon>
        <taxon>Embryophyta</taxon>
        <taxon>Tracheophyta</taxon>
        <taxon>Spermatophyta</taxon>
        <taxon>Magnoliopsida</taxon>
        <taxon>eudicotyledons</taxon>
        <taxon>Gunneridae</taxon>
        <taxon>Pentapetalae</taxon>
        <taxon>rosids</taxon>
        <taxon>malvids</taxon>
        <taxon>Brassicales</taxon>
        <taxon>Brassicaceae</taxon>
        <taxon>Arabideae</taxon>
        <taxon>Arabis</taxon>
    </lineage>
</organism>
<evidence type="ECO:0000256" key="4">
    <source>
        <dbReference type="ARBA" id="ARBA00022729"/>
    </source>
</evidence>
<protein>
    <recommendedName>
        <fullName evidence="12">Phytocyanin domain-containing protein</fullName>
    </recommendedName>
</protein>
<evidence type="ECO:0000256" key="3">
    <source>
        <dbReference type="ARBA" id="ARBA00022622"/>
    </source>
</evidence>
<feature type="signal peptide" evidence="11">
    <location>
        <begin position="1"/>
        <end position="24"/>
    </location>
</feature>
<evidence type="ECO:0000256" key="6">
    <source>
        <dbReference type="ARBA" id="ARBA00023157"/>
    </source>
</evidence>
<comment type="caution">
    <text evidence="13">The sequence shown here is derived from an EMBL/GenBank/DDBJ whole genome shotgun (WGS) entry which is preliminary data.</text>
</comment>
<keyword evidence="5" id="KW-0472">Membrane</keyword>
<dbReference type="SUPFAM" id="SSF49503">
    <property type="entry name" value="Cupredoxins"/>
    <property type="match status" value="1"/>
</dbReference>
<evidence type="ECO:0000313" key="14">
    <source>
        <dbReference type="Proteomes" id="UP000489600"/>
    </source>
</evidence>
<feature type="domain" description="Phytocyanin" evidence="12">
    <location>
        <begin position="25"/>
        <end position="130"/>
    </location>
</feature>
<dbReference type="InterPro" id="IPR039391">
    <property type="entry name" value="Phytocyanin-like"/>
</dbReference>
<feature type="region of interest" description="Disordered" evidence="10">
    <location>
        <begin position="132"/>
        <end position="159"/>
    </location>
</feature>
<dbReference type="PROSITE" id="PS51485">
    <property type="entry name" value="PHYTOCYANIN"/>
    <property type="match status" value="1"/>
</dbReference>
<keyword evidence="2" id="KW-1003">Cell membrane</keyword>
<dbReference type="CDD" id="cd11019">
    <property type="entry name" value="OsENODL1_like"/>
    <property type="match status" value="1"/>
</dbReference>